<dbReference type="AlphaFoldDB" id="A0A1Q4V937"/>
<reference evidence="1 2" key="1">
    <citation type="submission" date="2015-06" db="EMBL/GenBank/DDBJ databases">
        <title>Cloning and characterization of the uncialamcin biosynthetic gene cluster.</title>
        <authorList>
            <person name="Yan X."/>
            <person name="Huang T."/>
            <person name="Ge H."/>
            <person name="Shen B."/>
        </authorList>
    </citation>
    <scope>NUCLEOTIDE SEQUENCE [LARGE SCALE GENOMIC DNA]</scope>
    <source>
        <strain evidence="1 2">DCA2648</strain>
    </source>
</reference>
<comment type="caution">
    <text evidence="1">The sequence shown here is derived from an EMBL/GenBank/DDBJ whole genome shotgun (WGS) entry which is preliminary data.</text>
</comment>
<evidence type="ECO:0000313" key="2">
    <source>
        <dbReference type="Proteomes" id="UP000186455"/>
    </source>
</evidence>
<organism evidence="1 2">
    <name type="scientific">Streptomyces uncialis</name>
    <dbReference type="NCBI Taxonomy" id="1048205"/>
    <lineage>
        <taxon>Bacteria</taxon>
        <taxon>Bacillati</taxon>
        <taxon>Actinomycetota</taxon>
        <taxon>Actinomycetes</taxon>
        <taxon>Kitasatosporales</taxon>
        <taxon>Streptomycetaceae</taxon>
        <taxon>Streptomyces</taxon>
    </lineage>
</organism>
<dbReference type="Proteomes" id="UP000186455">
    <property type="component" value="Unassembled WGS sequence"/>
</dbReference>
<dbReference type="GeneID" id="96790095"/>
<dbReference type="RefSeq" id="WP_073785734.1">
    <property type="nucleotide sequence ID" value="NZ_CP109583.1"/>
</dbReference>
<gene>
    <name evidence="1" type="ORF">AB852_08495</name>
</gene>
<proteinExistence type="predicted"/>
<name>A0A1Q4V937_9ACTN</name>
<dbReference type="EMBL" id="LFBV01000002">
    <property type="protein sequence ID" value="OKH94361.1"/>
    <property type="molecule type" value="Genomic_DNA"/>
</dbReference>
<keyword evidence="2" id="KW-1185">Reference proteome</keyword>
<evidence type="ECO:0000313" key="1">
    <source>
        <dbReference type="EMBL" id="OKH94361.1"/>
    </source>
</evidence>
<sequence length="138" mass="14869">MTGVRAARRDPGRTFQGDLGSIARYDELVVGRYSWVPDDDAGGSASAELAELPVHWLKDWMLCLDVECGPRPGTALHRLYGTVIAFDPGTGSLEFSPAGGHTSVGVPLHRVVALTGDRQRRRIGQVPAHEPYDDGSTT</sequence>
<accession>A0A1Q4V937</accession>
<protein>
    <submittedName>
        <fullName evidence="1">Uncharacterized protein</fullName>
    </submittedName>
</protein>